<organism evidence="1 2">
    <name type="scientific">Lophiostoma macrostomum CBS 122681</name>
    <dbReference type="NCBI Taxonomy" id="1314788"/>
    <lineage>
        <taxon>Eukaryota</taxon>
        <taxon>Fungi</taxon>
        <taxon>Dikarya</taxon>
        <taxon>Ascomycota</taxon>
        <taxon>Pezizomycotina</taxon>
        <taxon>Dothideomycetes</taxon>
        <taxon>Pleosporomycetidae</taxon>
        <taxon>Pleosporales</taxon>
        <taxon>Lophiostomataceae</taxon>
        <taxon>Lophiostoma</taxon>
    </lineage>
</organism>
<dbReference type="OrthoDB" id="3801076at2759"/>
<dbReference type="Proteomes" id="UP000799324">
    <property type="component" value="Unassembled WGS sequence"/>
</dbReference>
<name>A0A6A6SKT1_9PLEO</name>
<proteinExistence type="predicted"/>
<accession>A0A6A6SKT1</accession>
<protein>
    <recommendedName>
        <fullName evidence="3">F-box domain-containing protein</fullName>
    </recommendedName>
</protein>
<dbReference type="EMBL" id="MU004538">
    <property type="protein sequence ID" value="KAF2648456.1"/>
    <property type="molecule type" value="Genomic_DNA"/>
</dbReference>
<gene>
    <name evidence="1" type="ORF">K491DRAFT_784068</name>
</gene>
<evidence type="ECO:0000313" key="2">
    <source>
        <dbReference type="Proteomes" id="UP000799324"/>
    </source>
</evidence>
<sequence>MVTPQLQTTMLRLPAEIRLAIYSHTTFPPLPGSESYAGLYHSCRQIKAEINHEATRIFPTSLQKLADWLLTVISDSPLNYNFSPSKSSITLSKIQISLPFSICDRPWYLREDKYYTTPASRSNIPSLDLFRRSLSVVQRRKYLSGETAYRNNVEERLPSLIWILRLKLDTVMIKLEVDQEAAERIMLEPFLSEPVPDRGSATNRLNDSPLGRLITRYIRQIYMIHEALWDVGRVIMRWDFSRYHPERLPSKRLVYAVLRELPFVGLTENLDEYHPEVYATMGPVAAVLAFTEDRLVGEVVMRRRMSESKGE</sequence>
<dbReference type="AlphaFoldDB" id="A0A6A6SKT1"/>
<evidence type="ECO:0008006" key="3">
    <source>
        <dbReference type="Google" id="ProtNLM"/>
    </source>
</evidence>
<evidence type="ECO:0000313" key="1">
    <source>
        <dbReference type="EMBL" id="KAF2648456.1"/>
    </source>
</evidence>
<keyword evidence="2" id="KW-1185">Reference proteome</keyword>
<reference evidence="1" key="1">
    <citation type="journal article" date="2020" name="Stud. Mycol.">
        <title>101 Dothideomycetes genomes: a test case for predicting lifestyles and emergence of pathogens.</title>
        <authorList>
            <person name="Haridas S."/>
            <person name="Albert R."/>
            <person name="Binder M."/>
            <person name="Bloem J."/>
            <person name="Labutti K."/>
            <person name="Salamov A."/>
            <person name="Andreopoulos B."/>
            <person name="Baker S."/>
            <person name="Barry K."/>
            <person name="Bills G."/>
            <person name="Bluhm B."/>
            <person name="Cannon C."/>
            <person name="Castanera R."/>
            <person name="Culley D."/>
            <person name="Daum C."/>
            <person name="Ezra D."/>
            <person name="Gonzalez J."/>
            <person name="Henrissat B."/>
            <person name="Kuo A."/>
            <person name="Liang C."/>
            <person name="Lipzen A."/>
            <person name="Lutzoni F."/>
            <person name="Magnuson J."/>
            <person name="Mondo S."/>
            <person name="Nolan M."/>
            <person name="Ohm R."/>
            <person name="Pangilinan J."/>
            <person name="Park H.-J."/>
            <person name="Ramirez L."/>
            <person name="Alfaro M."/>
            <person name="Sun H."/>
            <person name="Tritt A."/>
            <person name="Yoshinaga Y."/>
            <person name="Zwiers L.-H."/>
            <person name="Turgeon B."/>
            <person name="Goodwin S."/>
            <person name="Spatafora J."/>
            <person name="Crous P."/>
            <person name="Grigoriev I."/>
        </authorList>
    </citation>
    <scope>NUCLEOTIDE SEQUENCE</scope>
    <source>
        <strain evidence="1">CBS 122681</strain>
    </source>
</reference>